<dbReference type="EMBL" id="JYDT01000188">
    <property type="protein sequence ID" value="KRY82123.1"/>
    <property type="molecule type" value="Genomic_DNA"/>
</dbReference>
<comment type="caution">
    <text evidence="1">The sequence shown here is derived from an EMBL/GenBank/DDBJ whole genome shotgun (WGS) entry which is preliminary data.</text>
</comment>
<gene>
    <name evidence="1" type="ORF">T4D_11299</name>
</gene>
<keyword evidence="2" id="KW-1185">Reference proteome</keyword>
<reference evidence="1 2" key="1">
    <citation type="submission" date="2015-01" db="EMBL/GenBank/DDBJ databases">
        <title>Evolution of Trichinella species and genotypes.</title>
        <authorList>
            <person name="Korhonen P.K."/>
            <person name="Edoardo P."/>
            <person name="Giuseppe L.R."/>
            <person name="Gasser R.B."/>
        </authorList>
    </citation>
    <scope>NUCLEOTIDE SEQUENCE [LARGE SCALE GENOMIC DNA]</scope>
    <source>
        <strain evidence="1">ISS470</strain>
    </source>
</reference>
<accession>A0A0V1F813</accession>
<organism evidence="1 2">
    <name type="scientific">Trichinella pseudospiralis</name>
    <name type="common">Parasitic roundworm</name>
    <dbReference type="NCBI Taxonomy" id="6337"/>
    <lineage>
        <taxon>Eukaryota</taxon>
        <taxon>Metazoa</taxon>
        <taxon>Ecdysozoa</taxon>
        <taxon>Nematoda</taxon>
        <taxon>Enoplea</taxon>
        <taxon>Dorylaimia</taxon>
        <taxon>Trichinellida</taxon>
        <taxon>Trichinellidae</taxon>
        <taxon>Trichinella</taxon>
    </lineage>
</organism>
<feature type="non-terminal residue" evidence="1">
    <location>
        <position position="1"/>
    </location>
</feature>
<dbReference type="AlphaFoldDB" id="A0A0V1F813"/>
<sequence>LPRHTVYKFGCPKDNPHKWACGELGSEVAKIYNLWASNASASLHTTAHFATWDQAWHIKYNSRAEIFQRLPVTWQGL</sequence>
<dbReference type="Proteomes" id="UP000054995">
    <property type="component" value="Unassembled WGS sequence"/>
</dbReference>
<protein>
    <submittedName>
        <fullName evidence="1">Uncharacterized protein</fullName>
    </submittedName>
</protein>
<proteinExistence type="predicted"/>
<evidence type="ECO:0000313" key="1">
    <source>
        <dbReference type="EMBL" id="KRY82123.1"/>
    </source>
</evidence>
<evidence type="ECO:0000313" key="2">
    <source>
        <dbReference type="Proteomes" id="UP000054995"/>
    </source>
</evidence>
<name>A0A0V1F813_TRIPS</name>